<protein>
    <recommendedName>
        <fullName evidence="3">DUF1868 domain-containing protein</fullName>
    </recommendedName>
</protein>
<gene>
    <name evidence="1" type="ORF">D5396_13845</name>
</gene>
<evidence type="ECO:0008006" key="3">
    <source>
        <dbReference type="Google" id="ProtNLM"/>
    </source>
</evidence>
<accession>A0ABX9NZF6</accession>
<dbReference type="RefSeq" id="WP_112168000.1">
    <property type="nucleotide sequence ID" value="NZ_CP065024.1"/>
</dbReference>
<organism evidence="1 2">
    <name type="scientific">Rahnella inusitata</name>
    <dbReference type="NCBI Taxonomy" id="58169"/>
    <lineage>
        <taxon>Bacteria</taxon>
        <taxon>Pseudomonadati</taxon>
        <taxon>Pseudomonadota</taxon>
        <taxon>Gammaproteobacteria</taxon>
        <taxon>Enterobacterales</taxon>
        <taxon>Yersiniaceae</taxon>
        <taxon>Rahnella</taxon>
    </lineage>
</organism>
<keyword evidence="2" id="KW-1185">Reference proteome</keyword>
<name>A0ABX9NZF6_9GAMM</name>
<evidence type="ECO:0000313" key="2">
    <source>
        <dbReference type="Proteomes" id="UP000284119"/>
    </source>
</evidence>
<reference evidence="1 2" key="1">
    <citation type="submission" date="2018-09" db="EMBL/GenBank/DDBJ databases">
        <authorList>
            <person name="Le Fleche-Mateos A."/>
        </authorList>
    </citation>
    <scope>NUCLEOTIDE SEQUENCE [LARGE SCALE GENOMIC DNA]</scope>
    <source>
        <strain evidence="1 2">DSM 30078</strain>
    </source>
</reference>
<comment type="caution">
    <text evidence="1">The sequence shown here is derived from an EMBL/GenBank/DDBJ whole genome shotgun (WGS) entry which is preliminary data.</text>
</comment>
<dbReference type="Proteomes" id="UP000284119">
    <property type="component" value="Unassembled WGS sequence"/>
</dbReference>
<evidence type="ECO:0000313" key="1">
    <source>
        <dbReference type="EMBL" id="RJT12225.1"/>
    </source>
</evidence>
<proteinExistence type="predicted"/>
<sequence length="225" mass="25011">MHTGEMIHQAYESTTERTLELWNAHGETGAVRTEPFYHPTKLAITSGNRAGAAMAGLLSDLTTAAQGDPLADIAPTDGMHFTFFAITQALYDRPEDADDLAGLADIFQQHCAGHVMQISELQLVALPNQLLLAGIPDGESLRVRQSLVEHLLATKWAGKIKDRYPDAAIPQIFWHSTLLRYSAEFISEPLRAFFREKRQQPFGSVSLPVKLVMTNYNWTDTVFLS</sequence>
<dbReference type="EMBL" id="RAHG01000006">
    <property type="protein sequence ID" value="RJT12225.1"/>
    <property type="molecule type" value="Genomic_DNA"/>
</dbReference>
<dbReference type="GeneID" id="88080827"/>